<keyword evidence="4" id="KW-0804">Transcription</keyword>
<gene>
    <name evidence="6" type="ORF">B1813_00205</name>
</gene>
<evidence type="ECO:0000313" key="7">
    <source>
        <dbReference type="Proteomes" id="UP000192591"/>
    </source>
</evidence>
<dbReference type="Pfam" id="PF03466">
    <property type="entry name" value="LysR_substrate"/>
    <property type="match status" value="1"/>
</dbReference>
<reference evidence="6 7" key="1">
    <citation type="submission" date="2017-02" db="EMBL/GenBank/DDBJ databases">
        <title>Draft genome of Saccharomonospora sp. 154.</title>
        <authorList>
            <person name="Alonso-Carmona G.S."/>
            <person name="De La Haba R."/>
            <person name="Vera-Gargallo B."/>
            <person name="Sandoval-Trujillo A.H."/>
            <person name="Ramirez-Duran N."/>
            <person name="Ventosa A."/>
        </authorList>
    </citation>
    <scope>NUCLEOTIDE SEQUENCE [LARGE SCALE GENOMIC DNA]</scope>
    <source>
        <strain evidence="6 7">LRS4.154</strain>
    </source>
</reference>
<comment type="caution">
    <text evidence="6">The sequence shown here is derived from an EMBL/GenBank/DDBJ whole genome shotgun (WGS) entry which is preliminary data.</text>
</comment>
<dbReference type="GO" id="GO:0003700">
    <property type="term" value="F:DNA-binding transcription factor activity"/>
    <property type="evidence" value="ECO:0007669"/>
    <property type="project" value="InterPro"/>
</dbReference>
<accession>A0A1V9ABX0</accession>
<dbReference type="SUPFAM" id="SSF46785">
    <property type="entry name" value="Winged helix' DNA-binding domain"/>
    <property type="match status" value="1"/>
</dbReference>
<dbReference type="PANTHER" id="PTHR30346">
    <property type="entry name" value="TRANSCRIPTIONAL DUAL REGULATOR HCAR-RELATED"/>
    <property type="match status" value="1"/>
</dbReference>
<evidence type="ECO:0000313" key="6">
    <source>
        <dbReference type="EMBL" id="OQO94580.1"/>
    </source>
</evidence>
<dbReference type="RefSeq" id="WP_081190030.1">
    <property type="nucleotide sequence ID" value="NZ_MWIH01000002.1"/>
</dbReference>
<dbReference type="InterPro" id="IPR036388">
    <property type="entry name" value="WH-like_DNA-bd_sf"/>
</dbReference>
<organism evidence="6 7">
    <name type="scientific">Saccharomonospora piscinae</name>
    <dbReference type="NCBI Taxonomy" id="687388"/>
    <lineage>
        <taxon>Bacteria</taxon>
        <taxon>Bacillati</taxon>
        <taxon>Actinomycetota</taxon>
        <taxon>Actinomycetes</taxon>
        <taxon>Pseudonocardiales</taxon>
        <taxon>Pseudonocardiaceae</taxon>
        <taxon>Saccharomonospora</taxon>
    </lineage>
</organism>
<dbReference type="SUPFAM" id="SSF53850">
    <property type="entry name" value="Periplasmic binding protein-like II"/>
    <property type="match status" value="1"/>
</dbReference>
<evidence type="ECO:0000256" key="2">
    <source>
        <dbReference type="ARBA" id="ARBA00023015"/>
    </source>
</evidence>
<proteinExistence type="inferred from homology"/>
<keyword evidence="2" id="KW-0805">Transcription regulation</keyword>
<dbReference type="STRING" id="1962155.B1813_00205"/>
<evidence type="ECO:0000256" key="4">
    <source>
        <dbReference type="ARBA" id="ARBA00023163"/>
    </source>
</evidence>
<dbReference type="PROSITE" id="PS50931">
    <property type="entry name" value="HTH_LYSR"/>
    <property type="match status" value="1"/>
</dbReference>
<keyword evidence="7" id="KW-1185">Reference proteome</keyword>
<dbReference type="Proteomes" id="UP000192591">
    <property type="component" value="Unassembled WGS sequence"/>
</dbReference>
<evidence type="ECO:0000256" key="1">
    <source>
        <dbReference type="ARBA" id="ARBA00009437"/>
    </source>
</evidence>
<evidence type="ECO:0000259" key="5">
    <source>
        <dbReference type="PROSITE" id="PS50931"/>
    </source>
</evidence>
<dbReference type="InterPro" id="IPR000847">
    <property type="entry name" value="LysR_HTH_N"/>
</dbReference>
<dbReference type="AlphaFoldDB" id="A0A1V9ABX0"/>
<dbReference type="InterPro" id="IPR036390">
    <property type="entry name" value="WH_DNA-bd_sf"/>
</dbReference>
<dbReference type="Pfam" id="PF00126">
    <property type="entry name" value="HTH_1"/>
    <property type="match status" value="1"/>
</dbReference>
<dbReference type="Gene3D" id="3.40.190.10">
    <property type="entry name" value="Periplasmic binding protein-like II"/>
    <property type="match status" value="2"/>
</dbReference>
<name>A0A1V9ABX0_SACPI</name>
<dbReference type="EMBL" id="MWIH01000002">
    <property type="protein sequence ID" value="OQO94580.1"/>
    <property type="molecule type" value="Genomic_DNA"/>
</dbReference>
<sequence length="298" mass="32887">MELRQLSYFSKVAEARSFSKAAAILHMTQPSLSRQIMALERELGHALLIRTPQGVEPTPAGVGLLSHLDSVFAQVERIPEVVRTAGNELRLARIGVPQGLPQDWGVALLRALDQQLPRVRVSLHEATTEEQRQLLQHGMIDLGLLHTAAPELTCRFLLTQRMGVAVPPESALATAATISFAQLDGLRVMAHAAGEVDVEVSRVQQLTEAAGAETEWLFRRFSEHSWLIALASKVDGVLVTRTSARRHLPNWVWVPVTDRDAAGDDLDIRTWAAWRDPAPSHLREIVDVMRSVADSDHG</sequence>
<dbReference type="PRINTS" id="PR00039">
    <property type="entry name" value="HTHLYSR"/>
</dbReference>
<dbReference type="PANTHER" id="PTHR30346:SF17">
    <property type="entry name" value="LYSR FAMILY TRANSCRIPTIONAL REGULATOR"/>
    <property type="match status" value="1"/>
</dbReference>
<keyword evidence="3" id="KW-0238">DNA-binding</keyword>
<feature type="domain" description="HTH lysR-type" evidence="5">
    <location>
        <begin position="1"/>
        <end position="58"/>
    </location>
</feature>
<dbReference type="GO" id="GO:0003677">
    <property type="term" value="F:DNA binding"/>
    <property type="evidence" value="ECO:0007669"/>
    <property type="project" value="UniProtKB-KW"/>
</dbReference>
<dbReference type="FunFam" id="1.10.10.10:FF:000001">
    <property type="entry name" value="LysR family transcriptional regulator"/>
    <property type="match status" value="1"/>
</dbReference>
<dbReference type="GO" id="GO:0032993">
    <property type="term" value="C:protein-DNA complex"/>
    <property type="evidence" value="ECO:0007669"/>
    <property type="project" value="TreeGrafter"/>
</dbReference>
<dbReference type="Gene3D" id="1.10.10.10">
    <property type="entry name" value="Winged helix-like DNA-binding domain superfamily/Winged helix DNA-binding domain"/>
    <property type="match status" value="1"/>
</dbReference>
<evidence type="ECO:0000256" key="3">
    <source>
        <dbReference type="ARBA" id="ARBA00023125"/>
    </source>
</evidence>
<protein>
    <submittedName>
        <fullName evidence="6">LysR family transcriptional regulator</fullName>
    </submittedName>
</protein>
<dbReference type="InterPro" id="IPR005119">
    <property type="entry name" value="LysR_subst-bd"/>
</dbReference>
<comment type="similarity">
    <text evidence="1">Belongs to the LysR transcriptional regulatory family.</text>
</comment>